<name>A0ABP5HQM4_9ACTN</name>
<dbReference type="PANTHER" id="PTHR33823">
    <property type="entry name" value="RNA POLYMERASE-BINDING TRANSCRIPTION FACTOR DKSA-RELATED"/>
    <property type="match status" value="1"/>
</dbReference>
<keyword evidence="8" id="KW-1185">Reference proteome</keyword>
<feature type="domain" description="Zinc finger DksA/TraR C4-type" evidence="6">
    <location>
        <begin position="78"/>
        <end position="108"/>
    </location>
</feature>
<keyword evidence="3" id="KW-0862">Zinc</keyword>
<evidence type="ECO:0000313" key="7">
    <source>
        <dbReference type="EMBL" id="GAA2082967.1"/>
    </source>
</evidence>
<evidence type="ECO:0000256" key="1">
    <source>
        <dbReference type="ARBA" id="ARBA00022723"/>
    </source>
</evidence>
<evidence type="ECO:0000256" key="5">
    <source>
        <dbReference type="SAM" id="Coils"/>
    </source>
</evidence>
<feature type="coiled-coil region" evidence="5">
    <location>
        <begin position="3"/>
        <end position="30"/>
    </location>
</feature>
<accession>A0ABP5HQM4</accession>
<keyword evidence="2" id="KW-0863">Zinc-finger</keyword>
<dbReference type="Pfam" id="PF01258">
    <property type="entry name" value="zf-dskA_traR"/>
    <property type="match status" value="1"/>
</dbReference>
<keyword evidence="1" id="KW-0479">Metal-binding</keyword>
<organism evidence="7 8">
    <name type="scientific">Aeromicrobium halocynthiae</name>
    <dbReference type="NCBI Taxonomy" id="560557"/>
    <lineage>
        <taxon>Bacteria</taxon>
        <taxon>Bacillati</taxon>
        <taxon>Actinomycetota</taxon>
        <taxon>Actinomycetes</taxon>
        <taxon>Propionibacteriales</taxon>
        <taxon>Nocardioidaceae</taxon>
        <taxon>Aeromicrobium</taxon>
    </lineage>
</organism>
<evidence type="ECO:0000256" key="4">
    <source>
        <dbReference type="PROSITE-ProRule" id="PRU00510"/>
    </source>
</evidence>
<dbReference type="SUPFAM" id="SSF57716">
    <property type="entry name" value="Glucocorticoid receptor-like (DNA-binding domain)"/>
    <property type="match status" value="1"/>
</dbReference>
<protein>
    <submittedName>
        <fullName evidence="7">TraR/DksA C4-type zinc finger protein</fullName>
    </submittedName>
</protein>
<comment type="caution">
    <text evidence="7">The sequence shown here is derived from an EMBL/GenBank/DDBJ whole genome shotgun (WGS) entry which is preliminary data.</text>
</comment>
<dbReference type="Proteomes" id="UP001501480">
    <property type="component" value="Unassembled WGS sequence"/>
</dbReference>
<proteinExistence type="predicted"/>
<evidence type="ECO:0000256" key="3">
    <source>
        <dbReference type="ARBA" id="ARBA00022833"/>
    </source>
</evidence>
<reference evidence="8" key="1">
    <citation type="journal article" date="2019" name="Int. J. Syst. Evol. Microbiol.">
        <title>The Global Catalogue of Microorganisms (GCM) 10K type strain sequencing project: providing services to taxonomists for standard genome sequencing and annotation.</title>
        <authorList>
            <consortium name="The Broad Institute Genomics Platform"/>
            <consortium name="The Broad Institute Genome Sequencing Center for Infectious Disease"/>
            <person name="Wu L."/>
            <person name="Ma J."/>
        </authorList>
    </citation>
    <scope>NUCLEOTIDE SEQUENCE [LARGE SCALE GENOMIC DNA]</scope>
    <source>
        <strain evidence="8">JCM 15749</strain>
    </source>
</reference>
<gene>
    <name evidence="7" type="ORF">GCM10009821_24920</name>
</gene>
<evidence type="ECO:0000313" key="8">
    <source>
        <dbReference type="Proteomes" id="UP001501480"/>
    </source>
</evidence>
<dbReference type="EMBL" id="BAAAPY010000010">
    <property type="protein sequence ID" value="GAA2082967.1"/>
    <property type="molecule type" value="Genomic_DNA"/>
</dbReference>
<dbReference type="PROSITE" id="PS51128">
    <property type="entry name" value="ZF_DKSA_2"/>
    <property type="match status" value="1"/>
</dbReference>
<dbReference type="PANTHER" id="PTHR33823:SF4">
    <property type="entry name" value="GENERAL STRESS PROTEIN 16O"/>
    <property type="match status" value="1"/>
</dbReference>
<dbReference type="Gene3D" id="1.20.120.910">
    <property type="entry name" value="DksA, coiled-coil domain"/>
    <property type="match status" value="1"/>
</dbReference>
<feature type="zinc finger region" description="dksA C4-type" evidence="4">
    <location>
        <begin position="83"/>
        <end position="107"/>
    </location>
</feature>
<keyword evidence="5" id="KW-0175">Coiled coil</keyword>
<evidence type="ECO:0000256" key="2">
    <source>
        <dbReference type="ARBA" id="ARBA00022771"/>
    </source>
</evidence>
<dbReference type="RefSeq" id="WP_344329193.1">
    <property type="nucleotide sequence ID" value="NZ_BAAAPY010000010.1"/>
</dbReference>
<evidence type="ECO:0000259" key="6">
    <source>
        <dbReference type="Pfam" id="PF01258"/>
    </source>
</evidence>
<sequence>MRRTDLVRERAEAERRLETLAADLAAVKQASEGSNADDEHDPEGATIAFEREQLSALVRRARQRVLDLDAALHRLDAGTYARCRTCGSTIPTERLEALPATQTCRDCA</sequence>
<dbReference type="InterPro" id="IPR000962">
    <property type="entry name" value="Znf_DskA_TraR"/>
</dbReference>